<dbReference type="EMBL" id="JAAGMP010000873">
    <property type="protein sequence ID" value="NEC20445.1"/>
    <property type="molecule type" value="Genomic_DNA"/>
</dbReference>
<proteinExistence type="predicted"/>
<sequence>MGMDLTLFMADWGWLGSVPVERRIGLLEDAAWPEEFDDVFSLRHGRAHGWRSPPGPGAAWCAEYGFTTTGAYAPHARAGDAWADMRLLVGPSVREPMDAFLDGLVWEADPASTGARGFLSPVVADRLHRHVLVACPPEALPGKARAWERCEPRLEELRAPFAAECEGWAGRPDTFEDFVALLREWGDVTATAARRGWGLVGLP</sequence>
<dbReference type="Proteomes" id="UP000469670">
    <property type="component" value="Unassembled WGS sequence"/>
</dbReference>
<dbReference type="AlphaFoldDB" id="A0A7K3RYY6"/>
<reference evidence="1 2" key="1">
    <citation type="submission" date="2020-01" db="EMBL/GenBank/DDBJ databases">
        <title>Insect and environment-associated Actinomycetes.</title>
        <authorList>
            <person name="Currrie C."/>
            <person name="Chevrette M."/>
            <person name="Carlson C."/>
            <person name="Stubbendieck R."/>
            <person name="Wendt-Pienkowski E."/>
        </authorList>
    </citation>
    <scope>NUCLEOTIDE SEQUENCE [LARGE SCALE GENOMIC DNA]</scope>
    <source>
        <strain evidence="1 2">SID7590</strain>
    </source>
</reference>
<dbReference type="RefSeq" id="WP_164204171.1">
    <property type="nucleotide sequence ID" value="NZ_JAAGMP010000873.1"/>
</dbReference>
<evidence type="ECO:0000313" key="2">
    <source>
        <dbReference type="Proteomes" id="UP000469670"/>
    </source>
</evidence>
<evidence type="ECO:0000313" key="1">
    <source>
        <dbReference type="EMBL" id="NEC20445.1"/>
    </source>
</evidence>
<gene>
    <name evidence="1" type="ORF">G3I50_19655</name>
</gene>
<name>A0A7K3RYY6_9ACTN</name>
<organism evidence="1 2">
    <name type="scientific">Streptomyces parvus</name>
    <dbReference type="NCBI Taxonomy" id="66428"/>
    <lineage>
        <taxon>Bacteria</taxon>
        <taxon>Bacillati</taxon>
        <taxon>Actinomycetota</taxon>
        <taxon>Actinomycetes</taxon>
        <taxon>Kitasatosporales</taxon>
        <taxon>Streptomycetaceae</taxon>
        <taxon>Streptomyces</taxon>
    </lineage>
</organism>
<protein>
    <submittedName>
        <fullName evidence="1">Uncharacterized protein</fullName>
    </submittedName>
</protein>
<comment type="caution">
    <text evidence="1">The sequence shown here is derived from an EMBL/GenBank/DDBJ whole genome shotgun (WGS) entry which is preliminary data.</text>
</comment>
<accession>A0A7K3RYY6</accession>